<evidence type="ECO:0000313" key="7">
    <source>
        <dbReference type="Proteomes" id="UP001373714"/>
    </source>
</evidence>
<reference evidence="6 7" key="1">
    <citation type="submission" date="2019-10" db="EMBL/GenBank/DDBJ databases">
        <authorList>
            <person name="Palmer J.M."/>
        </authorList>
    </citation>
    <scope>NUCLEOTIDE SEQUENCE [LARGE SCALE GENOMIC DNA]</scope>
    <source>
        <strain evidence="6 7">TWF730</strain>
    </source>
</reference>
<dbReference type="PANTHER" id="PTHR35205">
    <property type="entry name" value="NB-ARC AND TPR DOMAIN PROTEIN"/>
    <property type="match status" value="1"/>
</dbReference>
<dbReference type="Proteomes" id="UP001373714">
    <property type="component" value="Unassembled WGS sequence"/>
</dbReference>
<keyword evidence="7" id="KW-1185">Reference proteome</keyword>
<sequence length="1057" mass="120357">MVGQSSRRSPPTITVQRCSPSTTDSAWKKRYQNVINLFSRKEALVAEIQENEIRSVKALQDALASQYDLWNEKEVIDKAVDRMGRASENILSFAGTFDTFVQADPINAGLLWGSVKLIITVLARHKQLLESIVEMVDEMNREFPQIDDYTELFQGNDRVQDAAASLVYEYLSFYAQSALLLKKRRAKIMLRILWKSEERMFKESIKSIAKLKKHFETEVGLASRENNAVYQSRNETFMVKSLLHQEKMEQILLSKQSQVQIKALAKLPFSFIPYSRNSLFFGRKDLIEVVKSKLQSNVNSATTEQGSKPENNPVLSCALWGLGGIGKTQTAIEITYRMQSDFDIILWISASDDPHAISQAFSAICKKLELDPNNTQNTGTERQCVVDWLKETDKKWLIIFDNAYEASILKPYWPVATKGKGRILFTSRNSEWSMVADHSIKITSMSVEEGVDFLNYWLDQKDKDDLTSTLRGKRRTMEALIQELGGLPLFITHVAGYILQNKCSVANFYEIYKTQFGDVTSRSHLSIEVQYNLTWGNVWDLSFKSLSAESLHLISMFAFLAPDNIPESLFFEFQPTSGQRELVFNGRNHARFYNAIQDLSKHSLVDRGLIIDTPTSSSSSSPIASTNIYAIHREVKRKLLNEMGKDLDRRSECFENVLLLLAEAFPKRSDQGEAMNGLWPQCDQYSSSLLALFTAYIEAEPPFSPSVTDERLARLLFDGSWYLWEKRYFEQANTIAELAEGVIPEASKTSSLLYSDILTVIAAVNLESSRCHKGLAYARRTLKVVEAHIKTVENPGKKEMIYLANAINNVASGILAMDSSKLDEAASYLNRAGELKTTWASEETEPSLFTEHYCSMGRLRCLQGNFEEAISLSRKAVDLNRQVYEDTNMSRTTSFMDNLAFVLKAAGKHQEASEAYQQSLECRVNHLGERAQDTAISYHFLAVEYCEMGDLESARLSLNSAIEIFERSFMAEDRLARSSYLLFEVLTKISLSPDLTDTQRLETIQEAEKFKKSAIEHYNKTIETDQMPEEVQPGHRSYEGEQLDYKDFERLVYWGYR</sequence>
<dbReference type="PANTHER" id="PTHR35205:SF1">
    <property type="entry name" value="ZU5 DOMAIN-CONTAINING PROTEIN"/>
    <property type="match status" value="1"/>
</dbReference>
<dbReference type="InterPro" id="IPR056125">
    <property type="entry name" value="DUF7708"/>
</dbReference>
<accession>A0AAV9V6G8</accession>
<feature type="domain" description="NB-ARC" evidence="3">
    <location>
        <begin position="317"/>
        <end position="455"/>
    </location>
</feature>
<evidence type="ECO:0008006" key="8">
    <source>
        <dbReference type="Google" id="ProtNLM"/>
    </source>
</evidence>
<evidence type="ECO:0000313" key="6">
    <source>
        <dbReference type="EMBL" id="KAK6354118.1"/>
    </source>
</evidence>
<dbReference type="Pfam" id="PF24809">
    <property type="entry name" value="DUF7708"/>
    <property type="match status" value="1"/>
</dbReference>
<dbReference type="SUPFAM" id="SSF52540">
    <property type="entry name" value="P-loop containing nucleoside triphosphate hydrolases"/>
    <property type="match status" value="1"/>
</dbReference>
<dbReference type="GO" id="GO:0043531">
    <property type="term" value="F:ADP binding"/>
    <property type="evidence" value="ECO:0007669"/>
    <property type="project" value="InterPro"/>
</dbReference>
<dbReference type="Gene3D" id="1.25.40.10">
    <property type="entry name" value="Tetratricopeptide repeat domain"/>
    <property type="match status" value="1"/>
</dbReference>
<dbReference type="Gene3D" id="3.40.50.300">
    <property type="entry name" value="P-loop containing nucleotide triphosphate hydrolases"/>
    <property type="match status" value="1"/>
</dbReference>
<dbReference type="InterPro" id="IPR011990">
    <property type="entry name" value="TPR-like_helical_dom_sf"/>
</dbReference>
<evidence type="ECO:0000259" key="3">
    <source>
        <dbReference type="Pfam" id="PF00931"/>
    </source>
</evidence>
<evidence type="ECO:0000259" key="5">
    <source>
        <dbReference type="Pfam" id="PF25000"/>
    </source>
</evidence>
<dbReference type="InterPro" id="IPR056681">
    <property type="entry name" value="DUF7779"/>
</dbReference>
<feature type="domain" description="DUF7779" evidence="5">
    <location>
        <begin position="542"/>
        <end position="607"/>
    </location>
</feature>
<dbReference type="Pfam" id="PF00931">
    <property type="entry name" value="NB-ARC"/>
    <property type="match status" value="1"/>
</dbReference>
<dbReference type="SUPFAM" id="SSF48452">
    <property type="entry name" value="TPR-like"/>
    <property type="match status" value="2"/>
</dbReference>
<comment type="caution">
    <text evidence="6">The sequence shown here is derived from an EMBL/GenBank/DDBJ whole genome shotgun (WGS) entry which is preliminary data.</text>
</comment>
<feature type="domain" description="DUF7708" evidence="4">
    <location>
        <begin position="84"/>
        <end position="219"/>
    </location>
</feature>
<organism evidence="6 7">
    <name type="scientific">Orbilia blumenaviensis</name>
    <dbReference type="NCBI Taxonomy" id="1796055"/>
    <lineage>
        <taxon>Eukaryota</taxon>
        <taxon>Fungi</taxon>
        <taxon>Dikarya</taxon>
        <taxon>Ascomycota</taxon>
        <taxon>Pezizomycotina</taxon>
        <taxon>Orbiliomycetes</taxon>
        <taxon>Orbiliales</taxon>
        <taxon>Orbiliaceae</taxon>
        <taxon>Orbilia</taxon>
    </lineage>
</organism>
<dbReference type="AlphaFoldDB" id="A0AAV9V6G8"/>
<evidence type="ECO:0000256" key="2">
    <source>
        <dbReference type="SAM" id="MobiDB-lite"/>
    </source>
</evidence>
<evidence type="ECO:0000256" key="1">
    <source>
        <dbReference type="PROSITE-ProRule" id="PRU00339"/>
    </source>
</evidence>
<proteinExistence type="predicted"/>
<dbReference type="EMBL" id="JAVHNS010000005">
    <property type="protein sequence ID" value="KAK6354118.1"/>
    <property type="molecule type" value="Genomic_DNA"/>
</dbReference>
<dbReference type="InterPro" id="IPR027417">
    <property type="entry name" value="P-loop_NTPase"/>
</dbReference>
<feature type="repeat" description="TPR" evidence="1">
    <location>
        <begin position="850"/>
        <end position="883"/>
    </location>
</feature>
<dbReference type="InterPro" id="IPR019734">
    <property type="entry name" value="TPR_rpt"/>
</dbReference>
<keyword evidence="1" id="KW-0802">TPR repeat</keyword>
<protein>
    <recommendedName>
        <fullName evidence="8">NB-ARC domain-containing protein</fullName>
    </recommendedName>
</protein>
<name>A0AAV9V6G8_9PEZI</name>
<evidence type="ECO:0000259" key="4">
    <source>
        <dbReference type="Pfam" id="PF24809"/>
    </source>
</evidence>
<dbReference type="SMART" id="SM00028">
    <property type="entry name" value="TPR"/>
    <property type="match status" value="3"/>
</dbReference>
<dbReference type="PROSITE" id="PS50005">
    <property type="entry name" value="TPR"/>
    <property type="match status" value="1"/>
</dbReference>
<gene>
    <name evidence="6" type="ORF">TWF730_008538</name>
</gene>
<dbReference type="InterPro" id="IPR002182">
    <property type="entry name" value="NB-ARC"/>
</dbReference>
<dbReference type="Pfam" id="PF25000">
    <property type="entry name" value="DUF7779"/>
    <property type="match status" value="1"/>
</dbReference>
<feature type="region of interest" description="Disordered" evidence="2">
    <location>
        <begin position="1"/>
        <end position="20"/>
    </location>
</feature>
<dbReference type="Pfam" id="PF13424">
    <property type="entry name" value="TPR_12"/>
    <property type="match status" value="1"/>
</dbReference>